<gene>
    <name evidence="2" type="ORF">SNE40_001622</name>
</gene>
<evidence type="ECO:0000313" key="3">
    <source>
        <dbReference type="Proteomes" id="UP001347796"/>
    </source>
</evidence>
<sequence length="478" mass="52260">MSGGESGLSSDSFVLSNVQTFTIPRREVSVETSPVGSRLQKYWKNWEILGDQWVTDVLRNGYRLQLTSSPPLTKTPVEVIYPDAHTEILRENILILLEKEAIERDPVGQSHSGVLFKNIFGSKEKFDKAENDSQLDVIQPALFGSTSEVPDDIARTVTAGDSSSRFPSVYRFTGCLSAHPDSSIMSQVPSVLFRRTSLPLEGFAVRNISGSLVVYSDYQADSRISTFSRSLVRLLHRRLYSSQLRGTPSLCATEVRSSSISPTRLVSEQGEVRLNTYTEPPVCRRTVRHVSGNIDVTLGQMGQDTTSRSVYPRCSTVGSYMDQGFRPSNISPVCYGPRKASITTTADVHTVQNGVTGTSGFNSSTFGATAACTLVKGSRKCDDGGTIGRAGMGCSFNGSPEKRFDPQSIRRRNVESRGEEPTHKRSRIYSSNSSSSKLVRPFNKLDSNDKIMSVKLGQSNVISAMVKGFSSGGPITEV</sequence>
<dbReference type="Proteomes" id="UP001347796">
    <property type="component" value="Unassembled WGS sequence"/>
</dbReference>
<reference evidence="2 3" key="1">
    <citation type="submission" date="2024-01" db="EMBL/GenBank/DDBJ databases">
        <title>The genome of the rayed Mediterranean limpet Patella caerulea (Linnaeus, 1758).</title>
        <authorList>
            <person name="Anh-Thu Weber A."/>
            <person name="Halstead-Nussloch G."/>
        </authorList>
    </citation>
    <scope>NUCLEOTIDE SEQUENCE [LARGE SCALE GENOMIC DNA]</scope>
    <source>
        <strain evidence="2">AATW-2023a</strain>
        <tissue evidence="2">Whole specimen</tissue>
    </source>
</reference>
<evidence type="ECO:0000313" key="2">
    <source>
        <dbReference type="EMBL" id="KAK6196388.1"/>
    </source>
</evidence>
<accession>A0AAN8KJQ6</accession>
<feature type="compositionally biased region" description="Basic and acidic residues" evidence="1">
    <location>
        <begin position="412"/>
        <end position="423"/>
    </location>
</feature>
<dbReference type="PANTHER" id="PTHR33066:SF2">
    <property type="entry name" value="FILAGGRIN-2-LIKE"/>
    <property type="match status" value="1"/>
</dbReference>
<keyword evidence="3" id="KW-1185">Reference proteome</keyword>
<organism evidence="2 3">
    <name type="scientific">Patella caerulea</name>
    <name type="common">Rayed Mediterranean limpet</name>
    <dbReference type="NCBI Taxonomy" id="87958"/>
    <lineage>
        <taxon>Eukaryota</taxon>
        <taxon>Metazoa</taxon>
        <taxon>Spiralia</taxon>
        <taxon>Lophotrochozoa</taxon>
        <taxon>Mollusca</taxon>
        <taxon>Gastropoda</taxon>
        <taxon>Patellogastropoda</taxon>
        <taxon>Patelloidea</taxon>
        <taxon>Patellidae</taxon>
        <taxon>Patella</taxon>
    </lineage>
</organism>
<comment type="caution">
    <text evidence="2">The sequence shown here is derived from an EMBL/GenBank/DDBJ whole genome shotgun (WGS) entry which is preliminary data.</text>
</comment>
<dbReference type="PANTHER" id="PTHR33066">
    <property type="entry name" value="INTEGRASE_SAM-LIKE_N DOMAIN-CONTAINING PROTEIN"/>
    <property type="match status" value="1"/>
</dbReference>
<dbReference type="EMBL" id="JAZGQO010000001">
    <property type="protein sequence ID" value="KAK6196388.1"/>
    <property type="molecule type" value="Genomic_DNA"/>
</dbReference>
<name>A0AAN8KJQ6_PATCE</name>
<proteinExistence type="predicted"/>
<dbReference type="AlphaFoldDB" id="A0AAN8KJQ6"/>
<protein>
    <submittedName>
        <fullName evidence="2">Uncharacterized protein</fullName>
    </submittedName>
</protein>
<feature type="region of interest" description="Disordered" evidence="1">
    <location>
        <begin position="395"/>
        <end position="441"/>
    </location>
</feature>
<evidence type="ECO:0000256" key="1">
    <source>
        <dbReference type="SAM" id="MobiDB-lite"/>
    </source>
</evidence>